<proteinExistence type="predicted"/>
<dbReference type="Proteomes" id="UP001596356">
    <property type="component" value="Unassembled WGS sequence"/>
</dbReference>
<sequence length="347" mass="35709">MPTEPCATAAEGYEVSGEVAAGVSAGGNKKVSIEKLSNGQYAVNVTSGGTLGVAGGVGWDASVNVNGSGYGWDIGADANARLQGGVTQTYLVNSKSQAEDIRNWSIYEDSRDALLNGTGMGWASHIPGVDWAADKVAGWAGLKEPPTPDSTMVYGGASADASAHDTLGVGQLSASGSVDAILGVRTNSDGSYVIVGQASASATAAASAAWKNASFDPKAAALIEGSYDKNHHLTSVKFTATTGLGKDDSTINSWTLPVKTDADRQAANDVLYNVNPVTWSGFFEGAKDRGQVTQLTYHDDGTDIEAKVGGKFMADVGISGNLKLPHSKVTGAQYWDGQGFADWAACK</sequence>
<comment type="caution">
    <text evidence="1">The sequence shown here is derived from an EMBL/GenBank/DDBJ whole genome shotgun (WGS) entry which is preliminary data.</text>
</comment>
<reference evidence="2" key="1">
    <citation type="journal article" date="2019" name="Int. J. Syst. Evol. Microbiol.">
        <title>The Global Catalogue of Microorganisms (GCM) 10K type strain sequencing project: providing services to taxonomists for standard genome sequencing and annotation.</title>
        <authorList>
            <consortium name="The Broad Institute Genomics Platform"/>
            <consortium name="The Broad Institute Genome Sequencing Center for Infectious Disease"/>
            <person name="Wu L."/>
            <person name="Ma J."/>
        </authorList>
    </citation>
    <scope>NUCLEOTIDE SEQUENCE [LARGE SCALE GENOMIC DNA]</scope>
    <source>
        <strain evidence="2">NBRC 106593</strain>
    </source>
</reference>
<dbReference type="RefSeq" id="WP_377823975.1">
    <property type="nucleotide sequence ID" value="NZ_JBHSWJ010000002.1"/>
</dbReference>
<organism evidence="1 2">
    <name type="scientific">Branchiibius cervicis</name>
    <dbReference type="NCBI Taxonomy" id="908252"/>
    <lineage>
        <taxon>Bacteria</taxon>
        <taxon>Bacillati</taxon>
        <taxon>Actinomycetota</taxon>
        <taxon>Actinomycetes</taxon>
        <taxon>Micrococcales</taxon>
        <taxon>Dermacoccaceae</taxon>
        <taxon>Branchiibius</taxon>
    </lineage>
</organism>
<keyword evidence="2" id="KW-1185">Reference proteome</keyword>
<accession>A0ABW2AWS6</accession>
<gene>
    <name evidence="1" type="ORF">ACFQBT_15380</name>
</gene>
<dbReference type="EMBL" id="JBHSWJ010000002">
    <property type="protein sequence ID" value="MFC6715113.1"/>
    <property type="molecule type" value="Genomic_DNA"/>
</dbReference>
<name>A0ABW2AWS6_9MICO</name>
<evidence type="ECO:0000313" key="2">
    <source>
        <dbReference type="Proteomes" id="UP001596356"/>
    </source>
</evidence>
<protein>
    <submittedName>
        <fullName evidence="1">Uncharacterized protein</fullName>
    </submittedName>
</protein>
<evidence type="ECO:0000313" key="1">
    <source>
        <dbReference type="EMBL" id="MFC6715113.1"/>
    </source>
</evidence>